<evidence type="ECO:0000256" key="9">
    <source>
        <dbReference type="PIRSR" id="PIRSR602401-1"/>
    </source>
</evidence>
<dbReference type="GO" id="GO:0016705">
    <property type="term" value="F:oxidoreductase activity, acting on paired donors, with incorporation or reduction of molecular oxygen"/>
    <property type="evidence" value="ECO:0007669"/>
    <property type="project" value="InterPro"/>
</dbReference>
<evidence type="ECO:0000313" key="11">
    <source>
        <dbReference type="Proteomes" id="UP000007148"/>
    </source>
</evidence>
<dbReference type="Pfam" id="PF00067">
    <property type="entry name" value="p450"/>
    <property type="match status" value="1"/>
</dbReference>
<dbReference type="PRINTS" id="PR00463">
    <property type="entry name" value="EP450I"/>
</dbReference>
<comment type="cofactor">
    <cofactor evidence="1 9">
        <name>heme</name>
        <dbReference type="ChEBI" id="CHEBI:30413"/>
    </cofactor>
</comment>
<dbReference type="InterPro" id="IPR036396">
    <property type="entry name" value="Cyt_P450_sf"/>
</dbReference>
<proteinExistence type="inferred from homology"/>
<comment type="caution">
    <text evidence="10">The sequence shown here is derived from an EMBL/GenBank/DDBJ whole genome shotgun (WGS) entry which is preliminary data.</text>
</comment>
<sequence length="280" mass="31847">MGRCQLLYLKRLVRYVPAWFPGAKFKRVGNQGKQYADNMRYWAFDKVKAAMAEGITDDSIVSKYLHEGSISEDNLRDAVSAIYGGGVDTTTSTLTHFLFSVTLYPSWQVRIQEEMDQVLGRGHLPTFDDLPKLSILNAVFKESLRWIPVAPLGLAHMSSSEDVWNGFYIPKGSFIHCNIGSYVLRDPQIWGKDSQEFNPNRFLPEHNPSMYDLPDIWSVPFGVCPGKHLGQRTVLLYAAAILSSYELLPFEGEHLTPNEPFEDAVIRRVAHFRCTFRPRA</sequence>
<dbReference type="HOGENOM" id="CLU_001570_2_0_1"/>
<dbReference type="InterPro" id="IPR001128">
    <property type="entry name" value="Cyt_P450"/>
</dbReference>
<keyword evidence="7 9" id="KW-0408">Iron</keyword>
<comment type="similarity">
    <text evidence="3">Belongs to the cytochrome P450 family.</text>
</comment>
<dbReference type="EMBL" id="CAFZ01000121">
    <property type="protein sequence ID" value="CCA71479.1"/>
    <property type="molecule type" value="Genomic_DNA"/>
</dbReference>
<keyword evidence="11" id="KW-1185">Reference proteome</keyword>
<comment type="pathway">
    <text evidence="2">Secondary metabolite biosynthesis.</text>
</comment>
<dbReference type="PANTHER" id="PTHR46300:SF7">
    <property type="entry name" value="P450, PUTATIVE (EUROFUNG)-RELATED"/>
    <property type="match status" value="1"/>
</dbReference>
<accession>G4TJI4</accession>
<dbReference type="InterPro" id="IPR002401">
    <property type="entry name" value="Cyt_P450_E_grp-I"/>
</dbReference>
<evidence type="ECO:0000256" key="2">
    <source>
        <dbReference type="ARBA" id="ARBA00005179"/>
    </source>
</evidence>
<protein>
    <submittedName>
        <fullName evidence="10">Related to O-methylsterigmatocystin oxidoreductase</fullName>
    </submittedName>
</protein>
<dbReference type="AlphaFoldDB" id="G4TJI4"/>
<keyword evidence="6" id="KW-0560">Oxidoreductase</keyword>
<dbReference type="eggNOG" id="KOG0156">
    <property type="taxonomic scope" value="Eukaryota"/>
</dbReference>
<dbReference type="Gene3D" id="1.10.630.10">
    <property type="entry name" value="Cytochrome P450"/>
    <property type="match status" value="1"/>
</dbReference>
<reference evidence="10 11" key="1">
    <citation type="journal article" date="2011" name="PLoS Pathog.">
        <title>Endophytic Life Strategies Decoded by Genome and Transcriptome Analyses of the Mutualistic Root Symbiont Piriformospora indica.</title>
        <authorList>
            <person name="Zuccaro A."/>
            <person name="Lahrmann U."/>
            <person name="Guldener U."/>
            <person name="Langen G."/>
            <person name="Pfiffi S."/>
            <person name="Biedenkopf D."/>
            <person name="Wong P."/>
            <person name="Samans B."/>
            <person name="Grimm C."/>
            <person name="Basiewicz M."/>
            <person name="Murat C."/>
            <person name="Martin F."/>
            <person name="Kogel K.H."/>
        </authorList>
    </citation>
    <scope>NUCLEOTIDE SEQUENCE [LARGE SCALE GENOMIC DNA]</scope>
    <source>
        <strain evidence="10 11">DSM 11827</strain>
    </source>
</reference>
<dbReference type="Proteomes" id="UP000007148">
    <property type="component" value="Unassembled WGS sequence"/>
</dbReference>
<dbReference type="OMA" id="IANIWDC"/>
<dbReference type="STRING" id="1109443.G4TJI4"/>
<keyword evidence="4 9" id="KW-0349">Heme</keyword>
<dbReference type="GO" id="GO:0020037">
    <property type="term" value="F:heme binding"/>
    <property type="evidence" value="ECO:0007669"/>
    <property type="project" value="InterPro"/>
</dbReference>
<dbReference type="SUPFAM" id="SSF48264">
    <property type="entry name" value="Cytochrome P450"/>
    <property type="match status" value="1"/>
</dbReference>
<evidence type="ECO:0000256" key="3">
    <source>
        <dbReference type="ARBA" id="ARBA00010617"/>
    </source>
</evidence>
<name>G4TJI4_SERID</name>
<evidence type="ECO:0000256" key="7">
    <source>
        <dbReference type="ARBA" id="ARBA00023004"/>
    </source>
</evidence>
<dbReference type="OrthoDB" id="2789670at2759"/>
<evidence type="ECO:0000256" key="1">
    <source>
        <dbReference type="ARBA" id="ARBA00001971"/>
    </source>
</evidence>
<keyword evidence="5 9" id="KW-0479">Metal-binding</keyword>
<feature type="binding site" description="axial binding residue" evidence="9">
    <location>
        <position position="224"/>
    </location>
    <ligand>
        <name>heme</name>
        <dbReference type="ChEBI" id="CHEBI:30413"/>
    </ligand>
    <ligandPart>
        <name>Fe</name>
        <dbReference type="ChEBI" id="CHEBI:18248"/>
    </ligandPart>
</feature>
<evidence type="ECO:0000256" key="5">
    <source>
        <dbReference type="ARBA" id="ARBA00022723"/>
    </source>
</evidence>
<keyword evidence="8" id="KW-0503">Monooxygenase</keyword>
<organism evidence="10 11">
    <name type="scientific">Serendipita indica (strain DSM 11827)</name>
    <name type="common">Root endophyte fungus</name>
    <name type="synonym">Piriformospora indica</name>
    <dbReference type="NCBI Taxonomy" id="1109443"/>
    <lineage>
        <taxon>Eukaryota</taxon>
        <taxon>Fungi</taxon>
        <taxon>Dikarya</taxon>
        <taxon>Basidiomycota</taxon>
        <taxon>Agaricomycotina</taxon>
        <taxon>Agaricomycetes</taxon>
        <taxon>Sebacinales</taxon>
        <taxon>Serendipitaceae</taxon>
        <taxon>Serendipita</taxon>
    </lineage>
</organism>
<dbReference type="GO" id="GO:0005506">
    <property type="term" value="F:iron ion binding"/>
    <property type="evidence" value="ECO:0007669"/>
    <property type="project" value="InterPro"/>
</dbReference>
<dbReference type="PANTHER" id="PTHR46300">
    <property type="entry name" value="P450, PUTATIVE (EUROFUNG)-RELATED-RELATED"/>
    <property type="match status" value="1"/>
</dbReference>
<evidence type="ECO:0000256" key="8">
    <source>
        <dbReference type="ARBA" id="ARBA00023033"/>
    </source>
</evidence>
<dbReference type="GO" id="GO:0004497">
    <property type="term" value="F:monooxygenase activity"/>
    <property type="evidence" value="ECO:0007669"/>
    <property type="project" value="UniProtKB-KW"/>
</dbReference>
<dbReference type="InParanoid" id="G4TJI4"/>
<gene>
    <name evidence="10" type="ORF">PIIN_11863</name>
</gene>
<evidence type="ECO:0000256" key="4">
    <source>
        <dbReference type="ARBA" id="ARBA00022617"/>
    </source>
</evidence>
<dbReference type="InterPro" id="IPR050364">
    <property type="entry name" value="Cytochrome_P450_fung"/>
</dbReference>
<evidence type="ECO:0000256" key="6">
    <source>
        <dbReference type="ARBA" id="ARBA00023002"/>
    </source>
</evidence>
<evidence type="ECO:0000313" key="10">
    <source>
        <dbReference type="EMBL" id="CCA71479.1"/>
    </source>
</evidence>